<dbReference type="Gene3D" id="1.10.10.2660">
    <property type="entry name" value="Ubiquitin-activating enzyme E1, SCCH domain"/>
    <property type="match status" value="1"/>
</dbReference>
<dbReference type="InterPro" id="IPR032420">
    <property type="entry name" value="E1_4HB"/>
</dbReference>
<dbReference type="UniPathway" id="UPA00143"/>
<dbReference type="EMBL" id="LODT01000022">
    <property type="protein sequence ID" value="KYQ94030.1"/>
    <property type="molecule type" value="Genomic_DNA"/>
</dbReference>
<comment type="subunit">
    <text evidence="4">Monomer.</text>
</comment>
<dbReference type="InterPro" id="IPR000594">
    <property type="entry name" value="ThiF_NAD_FAD-bd"/>
</dbReference>
<evidence type="ECO:0000313" key="13">
    <source>
        <dbReference type="Proteomes" id="UP000076078"/>
    </source>
</evidence>
<dbReference type="Pfam" id="PF10585">
    <property type="entry name" value="UBA_E1_SCCH"/>
    <property type="match status" value="1"/>
</dbReference>
<evidence type="ECO:0000256" key="6">
    <source>
        <dbReference type="ARBA" id="ARBA00022598"/>
    </source>
</evidence>
<dbReference type="InterPro" id="IPR045886">
    <property type="entry name" value="ThiF/MoeB/HesA"/>
</dbReference>
<dbReference type="PANTHER" id="PTHR10953">
    <property type="entry name" value="UBIQUITIN-ACTIVATING ENZYME E1"/>
    <property type="match status" value="1"/>
</dbReference>
<evidence type="ECO:0000256" key="9">
    <source>
        <dbReference type="ARBA" id="ARBA00022840"/>
    </source>
</evidence>
<dbReference type="FunFam" id="3.50.50.80:FF:000007">
    <property type="entry name" value="Ubiquitin-activating enzyme E1"/>
    <property type="match status" value="1"/>
</dbReference>
<keyword evidence="13" id="KW-1185">Reference proteome</keyword>
<evidence type="ECO:0000256" key="5">
    <source>
        <dbReference type="ARBA" id="ARBA00012990"/>
    </source>
</evidence>
<feature type="region of interest" description="Disordered" evidence="10">
    <location>
        <begin position="775"/>
        <end position="798"/>
    </location>
</feature>
<dbReference type="FunFam" id="2.40.30.180:FF:000001">
    <property type="entry name" value="ubiquitin-like modifier-activating enzyme 1"/>
    <property type="match status" value="1"/>
</dbReference>
<evidence type="ECO:0000259" key="11">
    <source>
        <dbReference type="SMART" id="SM00985"/>
    </source>
</evidence>
<dbReference type="Proteomes" id="UP000076078">
    <property type="component" value="Unassembled WGS sequence"/>
</dbReference>
<dbReference type="SUPFAM" id="SSF69572">
    <property type="entry name" value="Activating enzymes of the ubiquitin-like proteins"/>
    <property type="match status" value="2"/>
</dbReference>
<dbReference type="Pfam" id="PF00899">
    <property type="entry name" value="ThiF"/>
    <property type="match status" value="1"/>
</dbReference>
<keyword evidence="9" id="KW-0067">ATP-binding</keyword>
<dbReference type="GO" id="GO:0004839">
    <property type="term" value="F:ubiquitin activating enzyme activity"/>
    <property type="evidence" value="ECO:0007669"/>
    <property type="project" value="UniProtKB-EC"/>
</dbReference>
<dbReference type="Gene3D" id="3.10.290.60">
    <property type="entry name" value="Ubiquitin-activating enzyme E1, UFD domain"/>
    <property type="match status" value="1"/>
</dbReference>
<dbReference type="Pfam" id="PF16190">
    <property type="entry name" value="E1_FCCH"/>
    <property type="match status" value="1"/>
</dbReference>
<sequence length="1027" mass="116195">MSNTTKPMDGVETQPQQIDDALYSKQLYVLSHEAMQKITSTSVLVVGLTGLGIEIVKDIVLAGVKSVTLYDDEIVKIEDLSSQFYFSDDQVGKLKRSDACIKKVVDLNSYVRISSHTGELTEDYLKQFQVIVLANQTLETQKRLNEIAHKNGIYFISAETRGLFAAIFNDFGENFKVVDTNGENPLSYMISTVSQEDEGIVYVTDEQKVQLQDGDFVTFKEVNGMTELNDLPPQKIKVISPYTFSICTNTTAFKPYTSGGYVTEVKQPKTLTFKSLNETLEKGEGLFYTDDSKFTHPQQLLIGFQSIHEFQAKHKSFPRPHNSDDAKEVLETAKVLAKKYQIEEVEDKLLTQLSYNAQGDTVAMQAVIGGCTAQEVLKAASGKFHPINQLAYFDFVEALPTEDLPESEFQPIGSRYDGQIKIFGKTIQNKIENLNYFLVGSGAIGCEMLKNFSMMGLGCGQKGLVHVTDMDTIEKSNLNRQFLFRPHDIQQLKSTTAANAVKVMNPSLNIKSYSLRVGLESENFYNETFFQSLDGICNALDNVEARLYMDGMAVFHRKPLLESGTLGTKGNTQVVVPNLTESYSSSRDPPEKTIPMCILHNFPNAIEHTIQWARDTFEGIFKNSADSVNSYLTNPAFLQSLNSQNSTVRLETLNTIKAYLVDKPLNFQQCIQWARLKFEEYYNNNIEQLLYNFPKDMMTNNGIPFWSGPKRAPTPIKFDINNALHYDFVVAAANLRAYNYGLKAENNPELIKKTATDIIVPDFTPKKVKIHTTEREEINAKQQQQQQQQSNLNENAEDEECDKVLSLLPTPSSMAGYKINSISFEKDDDTNHHIDFITAASNLRATNYAITVADKHKTKGIAGKIIPALVTTTAMVSGLISLELFKIHQNKPLDQYRSAFMNLAIPFFGFIEPIAAPKNKVRDDWSWTLWDRFDVQGELTLQEFLSLFEKKYKLEISMLSCHVTLLYSSFIDKKTRDQRLPMKLSELYELLSKKPLPKDKRHLVFEICCQDTETEDDVDVPFIKYTF</sequence>
<name>A0A151ZJG8_TIELA</name>
<evidence type="ECO:0000256" key="10">
    <source>
        <dbReference type="SAM" id="MobiDB-lite"/>
    </source>
</evidence>
<dbReference type="InterPro" id="IPR042063">
    <property type="entry name" value="Ubi_acti_E1_SCCH"/>
</dbReference>
<dbReference type="NCBIfam" id="TIGR01408">
    <property type="entry name" value="Ube1"/>
    <property type="match status" value="1"/>
</dbReference>
<dbReference type="InterPro" id="IPR000011">
    <property type="entry name" value="UBQ/SUMO-activ_enz_E1-like"/>
</dbReference>
<dbReference type="GO" id="GO:0005524">
    <property type="term" value="F:ATP binding"/>
    <property type="evidence" value="ECO:0007669"/>
    <property type="project" value="UniProtKB-KW"/>
</dbReference>
<reference evidence="12 13" key="1">
    <citation type="submission" date="2015-12" db="EMBL/GenBank/DDBJ databases">
        <title>Dictyostelia acquired genes for synthesis and detection of signals that induce cell-type specialization by lateral gene transfer from prokaryotes.</title>
        <authorList>
            <person name="Gloeckner G."/>
            <person name="Schaap P."/>
        </authorList>
    </citation>
    <scope>NUCLEOTIDE SEQUENCE [LARGE SCALE GENOMIC DNA]</scope>
    <source>
        <strain evidence="12 13">TK</strain>
    </source>
</reference>
<dbReference type="SMART" id="SM00985">
    <property type="entry name" value="UBA_e1_C"/>
    <property type="match status" value="1"/>
</dbReference>
<dbReference type="PRINTS" id="PR01849">
    <property type="entry name" value="UBIQUITINACT"/>
</dbReference>
<dbReference type="EC" id="6.2.1.45" evidence="5"/>
<accession>A0A151ZJG8</accession>
<gene>
    <name evidence="12" type="ORF">DLAC_04303</name>
</gene>
<comment type="similarity">
    <text evidence="3">Belongs to the ubiquitin-activating E1 family.</text>
</comment>
<dbReference type="InterPro" id="IPR018965">
    <property type="entry name" value="Ub-activating_enz_E1_C"/>
</dbReference>
<evidence type="ECO:0000256" key="8">
    <source>
        <dbReference type="ARBA" id="ARBA00022786"/>
    </source>
</evidence>
<dbReference type="InterPro" id="IPR019572">
    <property type="entry name" value="UBA_E1_SCCH"/>
</dbReference>
<comment type="caution">
    <text evidence="12">The sequence shown here is derived from an EMBL/GenBank/DDBJ whole genome shotgun (WGS) entry which is preliminary data.</text>
</comment>
<dbReference type="Pfam" id="PF16191">
    <property type="entry name" value="E1_4HB"/>
    <property type="match status" value="1"/>
</dbReference>
<dbReference type="InterPro" id="IPR035985">
    <property type="entry name" value="Ubiquitin-activating_enz"/>
</dbReference>
<comment type="catalytic activity">
    <reaction evidence="1">
        <text>ATP + ubiquitin + [E1 ubiquitin-activating enzyme]-L-cysteine = AMP + diphosphate + S-ubiquitinyl-[E1 ubiquitin-activating enzyme]-L-cysteine.</text>
        <dbReference type="EC" id="6.2.1.45"/>
    </reaction>
</comment>
<dbReference type="GO" id="GO:0016925">
    <property type="term" value="P:protein sumoylation"/>
    <property type="evidence" value="ECO:0007669"/>
    <property type="project" value="TreeGrafter"/>
</dbReference>
<dbReference type="InterPro" id="IPR042302">
    <property type="entry name" value="E1_FCCH_sf"/>
</dbReference>
<evidence type="ECO:0000256" key="1">
    <source>
        <dbReference type="ARBA" id="ARBA00000488"/>
    </source>
</evidence>
<dbReference type="InterPro" id="IPR018075">
    <property type="entry name" value="UBQ-activ_enz_E1"/>
</dbReference>
<dbReference type="InterPro" id="IPR038252">
    <property type="entry name" value="UBA_E1_C_sf"/>
</dbReference>
<keyword evidence="6" id="KW-0436">Ligase</keyword>
<keyword evidence="8" id="KW-0833">Ubl conjugation pathway</keyword>
<evidence type="ECO:0000256" key="2">
    <source>
        <dbReference type="ARBA" id="ARBA00004906"/>
    </source>
</evidence>
<dbReference type="Gene3D" id="3.40.50.12550">
    <property type="entry name" value="Ubiquitin-activating enzyme E1, inactive adenylation domain, subdomain 2"/>
    <property type="match status" value="1"/>
</dbReference>
<dbReference type="GO" id="GO:0019948">
    <property type="term" value="F:SUMO activating enzyme activity"/>
    <property type="evidence" value="ECO:0007669"/>
    <property type="project" value="TreeGrafter"/>
</dbReference>
<dbReference type="FunCoup" id="A0A151ZJG8">
    <property type="interactions" value="1162"/>
</dbReference>
<evidence type="ECO:0000256" key="7">
    <source>
        <dbReference type="ARBA" id="ARBA00022741"/>
    </source>
</evidence>
<evidence type="ECO:0000256" key="4">
    <source>
        <dbReference type="ARBA" id="ARBA00011245"/>
    </source>
</evidence>
<dbReference type="FunFam" id="3.40.50.720:FF:000015">
    <property type="entry name" value="Ubiquitin-activating enzyme E1 1"/>
    <property type="match status" value="1"/>
</dbReference>
<dbReference type="OrthoDB" id="10252231at2759"/>
<dbReference type="AlphaFoldDB" id="A0A151ZJG8"/>
<dbReference type="FunFam" id="3.10.290.60:FF:000001">
    <property type="entry name" value="Ubiquitin-activating enzyme E1 2"/>
    <property type="match status" value="1"/>
</dbReference>
<dbReference type="Gene3D" id="2.40.30.180">
    <property type="entry name" value="Ubiquitin-activating enzyme E1, FCCH domain"/>
    <property type="match status" value="1"/>
</dbReference>
<keyword evidence="7" id="KW-0547">Nucleotide-binding</keyword>
<dbReference type="InterPro" id="IPR032418">
    <property type="entry name" value="E1_FCCH"/>
</dbReference>
<dbReference type="InterPro" id="IPR042449">
    <property type="entry name" value="Ub-E1_IAD_1"/>
</dbReference>
<dbReference type="OMA" id="CIREKCN"/>
<evidence type="ECO:0000256" key="3">
    <source>
        <dbReference type="ARBA" id="ARBA00005673"/>
    </source>
</evidence>
<evidence type="ECO:0000313" key="12">
    <source>
        <dbReference type="EMBL" id="KYQ94030.1"/>
    </source>
</evidence>
<dbReference type="CDD" id="cd01490">
    <property type="entry name" value="Ube1_repeat2"/>
    <property type="match status" value="1"/>
</dbReference>
<protein>
    <recommendedName>
        <fullName evidence="5">E1 ubiquitin-activating enzyme</fullName>
        <ecNumber evidence="5">6.2.1.45</ecNumber>
    </recommendedName>
</protein>
<dbReference type="InParanoid" id="A0A151ZJG8"/>
<dbReference type="Gene3D" id="3.40.50.720">
    <property type="entry name" value="NAD(P)-binding Rossmann-like Domain"/>
    <property type="match status" value="1"/>
</dbReference>
<dbReference type="Pfam" id="PF09358">
    <property type="entry name" value="E1_UFD"/>
    <property type="match status" value="1"/>
</dbReference>
<feature type="domain" description="Ubiquitin-activating enzyme E1 C-terminal" evidence="11">
    <location>
        <begin position="896"/>
        <end position="1023"/>
    </location>
</feature>
<proteinExistence type="inferred from homology"/>
<dbReference type="Gene3D" id="3.50.50.80">
    <property type="entry name" value="Ubiquitin-activating enzyme E1, inactive adenylation domain, subdomain 1"/>
    <property type="match status" value="1"/>
</dbReference>
<dbReference type="STRING" id="361077.A0A151ZJG8"/>
<organism evidence="12 13">
    <name type="scientific">Tieghemostelium lacteum</name>
    <name type="common">Slime mold</name>
    <name type="synonym">Dictyostelium lacteum</name>
    <dbReference type="NCBI Taxonomy" id="361077"/>
    <lineage>
        <taxon>Eukaryota</taxon>
        <taxon>Amoebozoa</taxon>
        <taxon>Evosea</taxon>
        <taxon>Eumycetozoa</taxon>
        <taxon>Dictyostelia</taxon>
        <taxon>Dictyosteliales</taxon>
        <taxon>Raperosteliaceae</taxon>
        <taxon>Tieghemostelium</taxon>
    </lineage>
</organism>
<dbReference type="GO" id="GO:0005737">
    <property type="term" value="C:cytoplasm"/>
    <property type="evidence" value="ECO:0007669"/>
    <property type="project" value="TreeGrafter"/>
</dbReference>
<dbReference type="GO" id="GO:0031510">
    <property type="term" value="C:SUMO activating enzyme complex"/>
    <property type="evidence" value="ECO:0007669"/>
    <property type="project" value="TreeGrafter"/>
</dbReference>
<comment type="pathway">
    <text evidence="2">Protein modification; protein ubiquitination.</text>
</comment>
<dbReference type="PANTHER" id="PTHR10953:SF4">
    <property type="entry name" value="UBIQUITIN-ACTIVATING ENZYME E1 C-TERMINAL DOMAIN-CONTAINING PROTEIN"/>
    <property type="match status" value="1"/>
</dbReference>